<keyword evidence="3" id="KW-1185">Reference proteome</keyword>
<dbReference type="EMBL" id="PDCK01000043">
    <property type="protein sequence ID" value="PRQ33678.1"/>
    <property type="molecule type" value="Genomic_DNA"/>
</dbReference>
<gene>
    <name evidence="2" type="ORF">RchiOBHm_Chr5g0060311</name>
</gene>
<evidence type="ECO:0000313" key="2">
    <source>
        <dbReference type="EMBL" id="PRQ33678.1"/>
    </source>
</evidence>
<evidence type="ECO:0000313" key="3">
    <source>
        <dbReference type="Proteomes" id="UP000238479"/>
    </source>
</evidence>
<name>A0A2P6QHL9_ROSCH</name>
<dbReference type="AlphaFoldDB" id="A0A2P6QHL9"/>
<accession>A0A2P6QHL9</accession>
<keyword evidence="2" id="KW-0548">Nucleotidyltransferase</keyword>
<keyword evidence="2" id="KW-0695">RNA-directed DNA polymerase</keyword>
<keyword evidence="2" id="KW-0808">Transferase</keyword>
<protein>
    <submittedName>
        <fullName evidence="2">Putative reverse transcriptase zinc-binding domain-containing protein</fullName>
    </submittedName>
</protein>
<organism evidence="2 3">
    <name type="scientific">Rosa chinensis</name>
    <name type="common">China rose</name>
    <dbReference type="NCBI Taxonomy" id="74649"/>
    <lineage>
        <taxon>Eukaryota</taxon>
        <taxon>Viridiplantae</taxon>
        <taxon>Streptophyta</taxon>
        <taxon>Embryophyta</taxon>
        <taxon>Tracheophyta</taxon>
        <taxon>Spermatophyta</taxon>
        <taxon>Magnoliopsida</taxon>
        <taxon>eudicotyledons</taxon>
        <taxon>Gunneridae</taxon>
        <taxon>Pentapetalae</taxon>
        <taxon>rosids</taxon>
        <taxon>fabids</taxon>
        <taxon>Rosales</taxon>
        <taxon>Rosaceae</taxon>
        <taxon>Rosoideae</taxon>
        <taxon>Rosoideae incertae sedis</taxon>
        <taxon>Rosa</taxon>
    </lineage>
</organism>
<sequence length="124" mass="14628">MIWVPIGNGKFTIKSASNLLVQRNVAHSKSKLLMRMWKTNLPSKVKVMAWQMIRNRLSTRDRVFSNLYIDRSCSFCDSQVEDLDHLFLHCPFTKEVWKLTFPTFSMNSWNQGFVNLARLSFFFT</sequence>
<feature type="domain" description="Reverse transcriptase zinc-binding" evidence="1">
    <location>
        <begin position="11"/>
        <end position="97"/>
    </location>
</feature>
<dbReference type="GO" id="GO:0003964">
    <property type="term" value="F:RNA-directed DNA polymerase activity"/>
    <property type="evidence" value="ECO:0007669"/>
    <property type="project" value="UniProtKB-KW"/>
</dbReference>
<proteinExistence type="predicted"/>
<dbReference type="Proteomes" id="UP000238479">
    <property type="component" value="Chromosome 5"/>
</dbReference>
<dbReference type="InterPro" id="IPR026960">
    <property type="entry name" value="RVT-Znf"/>
</dbReference>
<dbReference type="Pfam" id="PF13966">
    <property type="entry name" value="zf-RVT"/>
    <property type="match status" value="1"/>
</dbReference>
<evidence type="ECO:0000259" key="1">
    <source>
        <dbReference type="Pfam" id="PF13966"/>
    </source>
</evidence>
<comment type="caution">
    <text evidence="2">The sequence shown here is derived from an EMBL/GenBank/DDBJ whole genome shotgun (WGS) entry which is preliminary data.</text>
</comment>
<dbReference type="Gramene" id="PRQ33678">
    <property type="protein sequence ID" value="PRQ33678"/>
    <property type="gene ID" value="RchiOBHm_Chr5g0060311"/>
</dbReference>
<reference evidence="2 3" key="1">
    <citation type="journal article" date="2018" name="Nat. Genet.">
        <title>The Rosa genome provides new insights in the design of modern roses.</title>
        <authorList>
            <person name="Bendahmane M."/>
        </authorList>
    </citation>
    <scope>NUCLEOTIDE SEQUENCE [LARGE SCALE GENOMIC DNA]</scope>
    <source>
        <strain evidence="3">cv. Old Blush</strain>
    </source>
</reference>